<protein>
    <submittedName>
        <fullName evidence="2">Uncharacterized protein</fullName>
    </submittedName>
</protein>
<evidence type="ECO:0000256" key="1">
    <source>
        <dbReference type="SAM" id="Phobius"/>
    </source>
</evidence>
<sequence length="152" mass="15688">MKVPHVSTETGQSVTLQFGPEQVEVHETSPARPRAVRACVGGLLLGTGLAAVAVNAGDRGFAGLDLALWVLVALALAATAGGGVWWFLLARRDRRRTPYVISPATVVNARSSAEAAQVTVSLQLEDGGERSFAAVGHAGAQLSAGFSRLLSA</sequence>
<keyword evidence="3" id="KW-1185">Reference proteome</keyword>
<dbReference type="RefSeq" id="WP_203380870.1">
    <property type="nucleotide sequence ID" value="NZ_JAENHP010000016.1"/>
</dbReference>
<feature type="transmembrane region" description="Helical" evidence="1">
    <location>
        <begin position="66"/>
        <end position="89"/>
    </location>
</feature>
<keyword evidence="1" id="KW-0812">Transmembrane</keyword>
<comment type="caution">
    <text evidence="2">The sequence shown here is derived from an EMBL/GenBank/DDBJ whole genome shotgun (WGS) entry which is preliminary data.</text>
</comment>
<proteinExistence type="predicted"/>
<feature type="transmembrane region" description="Helical" evidence="1">
    <location>
        <begin position="35"/>
        <end position="54"/>
    </location>
</feature>
<organism evidence="2 3">
    <name type="scientific">Paractinoplanes ovalisporus</name>
    <dbReference type="NCBI Taxonomy" id="2810368"/>
    <lineage>
        <taxon>Bacteria</taxon>
        <taxon>Bacillati</taxon>
        <taxon>Actinomycetota</taxon>
        <taxon>Actinomycetes</taxon>
        <taxon>Micromonosporales</taxon>
        <taxon>Micromonosporaceae</taxon>
        <taxon>Paractinoplanes</taxon>
    </lineage>
</organism>
<dbReference type="Proteomes" id="UP000632138">
    <property type="component" value="Unassembled WGS sequence"/>
</dbReference>
<gene>
    <name evidence="2" type="ORF">JIG36_35885</name>
</gene>
<evidence type="ECO:0000313" key="2">
    <source>
        <dbReference type="EMBL" id="MBM2620896.1"/>
    </source>
</evidence>
<keyword evidence="1" id="KW-0472">Membrane</keyword>
<accession>A0ABS2AM80</accession>
<reference evidence="2 3" key="1">
    <citation type="submission" date="2021-01" db="EMBL/GenBank/DDBJ databases">
        <title>Actinoplanes sp. nov. LDG1-06 isolated from lichen.</title>
        <authorList>
            <person name="Saeng-In P."/>
            <person name="Phongsopitanun W."/>
            <person name="Kanchanasin P."/>
            <person name="Yuki M."/>
            <person name="Kudo T."/>
            <person name="Ohkuma M."/>
            <person name="Tanasupawat S."/>
        </authorList>
    </citation>
    <scope>NUCLEOTIDE SEQUENCE [LARGE SCALE GENOMIC DNA]</scope>
    <source>
        <strain evidence="2 3">LDG1-06</strain>
    </source>
</reference>
<name>A0ABS2AM80_9ACTN</name>
<evidence type="ECO:0000313" key="3">
    <source>
        <dbReference type="Proteomes" id="UP000632138"/>
    </source>
</evidence>
<keyword evidence="1" id="KW-1133">Transmembrane helix</keyword>
<dbReference type="EMBL" id="JAENHP010000016">
    <property type="protein sequence ID" value="MBM2620896.1"/>
    <property type="molecule type" value="Genomic_DNA"/>
</dbReference>